<dbReference type="EMBL" id="BMWP01000011">
    <property type="protein sequence ID" value="GGW33917.1"/>
    <property type="molecule type" value="Genomic_DNA"/>
</dbReference>
<evidence type="ECO:0000313" key="3">
    <source>
        <dbReference type="Proteomes" id="UP000634668"/>
    </source>
</evidence>
<feature type="domain" description="GP-PDE" evidence="1">
    <location>
        <begin position="25"/>
        <end position="250"/>
    </location>
</feature>
<evidence type="ECO:0000259" key="1">
    <source>
        <dbReference type="PROSITE" id="PS51704"/>
    </source>
</evidence>
<dbReference type="PROSITE" id="PS51257">
    <property type="entry name" value="PROKAR_LIPOPROTEIN"/>
    <property type="match status" value="1"/>
</dbReference>
<dbReference type="Gene3D" id="3.20.20.190">
    <property type="entry name" value="Phosphatidylinositol (PI) phosphodiesterase"/>
    <property type="match status" value="1"/>
</dbReference>
<dbReference type="PANTHER" id="PTHR46211:SF14">
    <property type="entry name" value="GLYCEROPHOSPHODIESTER PHOSPHODIESTERASE"/>
    <property type="match status" value="1"/>
</dbReference>
<sequence>MKSLKTFGFFFVALLILSCENMNTPLVIGHRGAMGHETENTLASVQKALDLGVDMIEIDVFKIRSGEIVVFHDANVERLTDGEGKIENYNYNELQKLTLDGNHKIPTLQEVINLMDKQAHLNIELKGNNTADRVNFIINYYVKEKGWPLDKFLISSFKWEELKRMRALNSQIGIAILTDEDPLQAIAIAQELDALAINPYYTTLTLENVDIIQKAGFKVYPYTINEKKDIKSMKQMGVDGIITNYPERIK</sequence>
<dbReference type="GO" id="GO:0006629">
    <property type="term" value="P:lipid metabolic process"/>
    <property type="evidence" value="ECO:0007669"/>
    <property type="project" value="InterPro"/>
</dbReference>
<dbReference type="PANTHER" id="PTHR46211">
    <property type="entry name" value="GLYCEROPHOSPHORYL DIESTER PHOSPHODIESTERASE"/>
    <property type="match status" value="1"/>
</dbReference>
<dbReference type="SUPFAM" id="SSF51695">
    <property type="entry name" value="PLC-like phosphodiesterases"/>
    <property type="match status" value="1"/>
</dbReference>
<dbReference type="AlphaFoldDB" id="A0A918IY74"/>
<protein>
    <submittedName>
        <fullName evidence="2">Glycerophosphoryl diester phosphodiesterase</fullName>
    </submittedName>
</protein>
<dbReference type="PROSITE" id="PS51704">
    <property type="entry name" value="GP_PDE"/>
    <property type="match status" value="1"/>
</dbReference>
<evidence type="ECO:0000313" key="2">
    <source>
        <dbReference type="EMBL" id="GGW33917.1"/>
    </source>
</evidence>
<gene>
    <name evidence="2" type="ORF">GCM10007383_18580</name>
</gene>
<dbReference type="Proteomes" id="UP000634668">
    <property type="component" value="Unassembled WGS sequence"/>
</dbReference>
<dbReference type="InterPro" id="IPR017946">
    <property type="entry name" value="PLC-like_Pdiesterase_TIM-brl"/>
</dbReference>
<dbReference type="GO" id="GO:0008081">
    <property type="term" value="F:phosphoric diester hydrolase activity"/>
    <property type="evidence" value="ECO:0007669"/>
    <property type="project" value="InterPro"/>
</dbReference>
<name>A0A918IY74_9FLAO</name>
<dbReference type="InterPro" id="IPR030395">
    <property type="entry name" value="GP_PDE_dom"/>
</dbReference>
<dbReference type="RefSeq" id="WP_026813189.1">
    <property type="nucleotide sequence ID" value="NZ_BMWP01000011.1"/>
</dbReference>
<proteinExistence type="predicted"/>
<reference evidence="2" key="1">
    <citation type="journal article" date="2014" name="Int. J. Syst. Evol. Microbiol.">
        <title>Complete genome sequence of Corynebacterium casei LMG S-19264T (=DSM 44701T), isolated from a smear-ripened cheese.</title>
        <authorList>
            <consortium name="US DOE Joint Genome Institute (JGI-PGF)"/>
            <person name="Walter F."/>
            <person name="Albersmeier A."/>
            <person name="Kalinowski J."/>
            <person name="Ruckert C."/>
        </authorList>
    </citation>
    <scope>NUCLEOTIDE SEQUENCE</scope>
    <source>
        <strain evidence="2">KCTC 12113</strain>
    </source>
</reference>
<reference evidence="2" key="2">
    <citation type="submission" date="2020-09" db="EMBL/GenBank/DDBJ databases">
        <authorList>
            <person name="Sun Q."/>
            <person name="Kim S."/>
        </authorList>
    </citation>
    <scope>NUCLEOTIDE SEQUENCE</scope>
    <source>
        <strain evidence="2">KCTC 12113</strain>
    </source>
</reference>
<keyword evidence="3" id="KW-1185">Reference proteome</keyword>
<dbReference type="Pfam" id="PF03009">
    <property type="entry name" value="GDPD"/>
    <property type="match status" value="1"/>
</dbReference>
<accession>A0A918IY74</accession>
<organism evidence="2 3">
    <name type="scientific">Arenibacter certesii</name>
    <dbReference type="NCBI Taxonomy" id="228955"/>
    <lineage>
        <taxon>Bacteria</taxon>
        <taxon>Pseudomonadati</taxon>
        <taxon>Bacteroidota</taxon>
        <taxon>Flavobacteriia</taxon>
        <taxon>Flavobacteriales</taxon>
        <taxon>Flavobacteriaceae</taxon>
        <taxon>Arenibacter</taxon>
    </lineage>
</organism>
<comment type="caution">
    <text evidence="2">The sequence shown here is derived from an EMBL/GenBank/DDBJ whole genome shotgun (WGS) entry which is preliminary data.</text>
</comment>